<feature type="compositionally biased region" description="Acidic residues" evidence="1">
    <location>
        <begin position="121"/>
        <end position="130"/>
    </location>
</feature>
<proteinExistence type="predicted"/>
<dbReference type="Proteomes" id="UP000747542">
    <property type="component" value="Unassembled WGS sequence"/>
</dbReference>
<evidence type="ECO:0000313" key="4">
    <source>
        <dbReference type="Proteomes" id="UP000747542"/>
    </source>
</evidence>
<keyword evidence="2" id="KW-0732">Signal</keyword>
<evidence type="ECO:0000256" key="1">
    <source>
        <dbReference type="SAM" id="MobiDB-lite"/>
    </source>
</evidence>
<sequence length="161" mass="17674">MTGKTVTMGWFLLQLALTSKVVMSHEPDAPPATPDQAVNLLVGHNLDQIRQMMNVNGEEEDTGDDDLPKIRSSPWVEVTEEHTVGDLPPEAIHPLGGIDPKDLTAIFRASLHEGDDGVGVGEDEDMDAVEEGSNRNKRAATSTFMHPAALYKSFFRDQDDY</sequence>
<accession>A0A8J5JE27</accession>
<feature type="region of interest" description="Disordered" evidence="1">
    <location>
        <begin position="116"/>
        <end position="140"/>
    </location>
</feature>
<dbReference type="EMBL" id="JAHLQT010039062">
    <property type="protein sequence ID" value="KAG7156662.1"/>
    <property type="molecule type" value="Genomic_DNA"/>
</dbReference>
<feature type="signal peptide" evidence="2">
    <location>
        <begin position="1"/>
        <end position="24"/>
    </location>
</feature>
<organism evidence="3 4">
    <name type="scientific">Homarus americanus</name>
    <name type="common">American lobster</name>
    <dbReference type="NCBI Taxonomy" id="6706"/>
    <lineage>
        <taxon>Eukaryota</taxon>
        <taxon>Metazoa</taxon>
        <taxon>Ecdysozoa</taxon>
        <taxon>Arthropoda</taxon>
        <taxon>Crustacea</taxon>
        <taxon>Multicrustacea</taxon>
        <taxon>Malacostraca</taxon>
        <taxon>Eumalacostraca</taxon>
        <taxon>Eucarida</taxon>
        <taxon>Decapoda</taxon>
        <taxon>Pleocyemata</taxon>
        <taxon>Astacidea</taxon>
        <taxon>Nephropoidea</taxon>
        <taxon>Nephropidae</taxon>
        <taxon>Homarus</taxon>
    </lineage>
</organism>
<reference evidence="3" key="1">
    <citation type="journal article" date="2021" name="Sci. Adv.">
        <title>The American lobster genome reveals insights on longevity, neural, and immune adaptations.</title>
        <authorList>
            <person name="Polinski J.M."/>
            <person name="Zimin A.V."/>
            <person name="Clark K.F."/>
            <person name="Kohn A.B."/>
            <person name="Sadowski N."/>
            <person name="Timp W."/>
            <person name="Ptitsyn A."/>
            <person name="Khanna P."/>
            <person name="Romanova D.Y."/>
            <person name="Williams P."/>
            <person name="Greenwood S.J."/>
            <person name="Moroz L.L."/>
            <person name="Walt D.R."/>
            <person name="Bodnar A.G."/>
        </authorList>
    </citation>
    <scope>NUCLEOTIDE SEQUENCE</scope>
    <source>
        <strain evidence="3">GMGI-L3</strain>
    </source>
</reference>
<comment type="caution">
    <text evidence="3">The sequence shown here is derived from an EMBL/GenBank/DDBJ whole genome shotgun (WGS) entry which is preliminary data.</text>
</comment>
<gene>
    <name evidence="3" type="ORF">Hamer_G006649</name>
</gene>
<keyword evidence="4" id="KW-1185">Reference proteome</keyword>
<name>A0A8J5JE27_HOMAM</name>
<evidence type="ECO:0000256" key="2">
    <source>
        <dbReference type="SAM" id="SignalP"/>
    </source>
</evidence>
<evidence type="ECO:0000313" key="3">
    <source>
        <dbReference type="EMBL" id="KAG7156662.1"/>
    </source>
</evidence>
<feature type="chain" id="PRO_5035290377" evidence="2">
    <location>
        <begin position="25"/>
        <end position="161"/>
    </location>
</feature>
<protein>
    <submittedName>
        <fullName evidence="3">Uncharacterized protein</fullName>
    </submittedName>
</protein>
<dbReference type="AlphaFoldDB" id="A0A8J5JE27"/>